<keyword evidence="3" id="KW-1185">Reference proteome</keyword>
<feature type="transmembrane region" description="Helical" evidence="1">
    <location>
        <begin position="123"/>
        <end position="144"/>
    </location>
</feature>
<name>A0ABU7N4Z7_PSEVI</name>
<evidence type="ECO:0000256" key="1">
    <source>
        <dbReference type="SAM" id="Phobius"/>
    </source>
</evidence>
<gene>
    <name evidence="2" type="ORF">V2I87_07970</name>
</gene>
<dbReference type="EMBL" id="JAZEIP010000009">
    <property type="protein sequence ID" value="MEE4040027.1"/>
    <property type="molecule type" value="Genomic_DNA"/>
</dbReference>
<reference evidence="2 3" key="1">
    <citation type="submission" date="2024-01" db="EMBL/GenBank/DDBJ databases">
        <title>Characterization of Pseudomonas viridiflava in Georgia, USA.</title>
        <authorList>
            <person name="Zhao M."/>
            <person name="Dutta B."/>
        </authorList>
    </citation>
    <scope>NUCLEOTIDE SEQUENCE [LARGE SCALE GENOMIC DNA]</scope>
    <source>
        <strain evidence="2 3">21GA0539</strain>
    </source>
</reference>
<dbReference type="RefSeq" id="WP_330512687.1">
    <property type="nucleotide sequence ID" value="NZ_JAZEIH010000005.1"/>
</dbReference>
<proteinExistence type="predicted"/>
<protein>
    <submittedName>
        <fullName evidence="2">Uncharacterized protein</fullName>
    </submittedName>
</protein>
<keyword evidence="1" id="KW-0472">Membrane</keyword>
<evidence type="ECO:0000313" key="3">
    <source>
        <dbReference type="Proteomes" id="UP001343600"/>
    </source>
</evidence>
<feature type="transmembrane region" description="Helical" evidence="1">
    <location>
        <begin position="59"/>
        <end position="78"/>
    </location>
</feature>
<keyword evidence="1" id="KW-1133">Transmembrane helix</keyword>
<organism evidence="2 3">
    <name type="scientific">Pseudomonas viridiflava</name>
    <name type="common">Phytomonas viridiflava</name>
    <dbReference type="NCBI Taxonomy" id="33069"/>
    <lineage>
        <taxon>Bacteria</taxon>
        <taxon>Pseudomonadati</taxon>
        <taxon>Pseudomonadota</taxon>
        <taxon>Gammaproteobacteria</taxon>
        <taxon>Pseudomonadales</taxon>
        <taxon>Pseudomonadaceae</taxon>
        <taxon>Pseudomonas</taxon>
    </lineage>
</organism>
<feature type="transmembrane region" description="Helical" evidence="1">
    <location>
        <begin position="90"/>
        <end position="111"/>
    </location>
</feature>
<sequence length="149" mass="16542">MTGAYILDAVLVVYVLPVGFTVVYVLPVGFTMLYAWLFSSRTGVRFELSFAETSRNFRHVALFGSLFGILLIPADHFFSEIPAVSLYLGAQWVLLVAFTIRLSCQAVVLPLSKRSTGSRLTYGMMLATVILICQPAFFIAWALFAMNRA</sequence>
<feature type="transmembrane region" description="Helical" evidence="1">
    <location>
        <begin position="12"/>
        <end position="38"/>
    </location>
</feature>
<accession>A0ABU7N4Z7</accession>
<comment type="caution">
    <text evidence="2">The sequence shown here is derived from an EMBL/GenBank/DDBJ whole genome shotgun (WGS) entry which is preliminary data.</text>
</comment>
<dbReference type="Proteomes" id="UP001343600">
    <property type="component" value="Unassembled WGS sequence"/>
</dbReference>
<keyword evidence="1" id="KW-0812">Transmembrane</keyword>
<evidence type="ECO:0000313" key="2">
    <source>
        <dbReference type="EMBL" id="MEE4040027.1"/>
    </source>
</evidence>